<feature type="compositionally biased region" description="Basic residues" evidence="1">
    <location>
        <begin position="257"/>
        <end position="268"/>
    </location>
</feature>
<evidence type="ECO:0000313" key="2">
    <source>
        <dbReference type="EMBL" id="KAG5456888.1"/>
    </source>
</evidence>
<name>A0A8H7ZPT1_9FUNG</name>
<proteinExistence type="predicted"/>
<feature type="region of interest" description="Disordered" evidence="1">
    <location>
        <begin position="214"/>
        <end position="268"/>
    </location>
</feature>
<keyword evidence="3" id="KW-1185">Reference proteome</keyword>
<feature type="compositionally biased region" description="Pro residues" evidence="1">
    <location>
        <begin position="220"/>
        <end position="229"/>
    </location>
</feature>
<reference evidence="2 3" key="1">
    <citation type="journal article" name="Sci. Rep.">
        <title>Genome-scale phylogenetic analyses confirm Olpidium as the closest living zoosporic fungus to the non-flagellated, terrestrial fungi.</title>
        <authorList>
            <person name="Chang Y."/>
            <person name="Rochon D."/>
            <person name="Sekimoto S."/>
            <person name="Wang Y."/>
            <person name="Chovatia M."/>
            <person name="Sandor L."/>
            <person name="Salamov A."/>
            <person name="Grigoriev I.V."/>
            <person name="Stajich J.E."/>
            <person name="Spatafora J.W."/>
        </authorList>
    </citation>
    <scope>NUCLEOTIDE SEQUENCE [LARGE SCALE GENOMIC DNA]</scope>
    <source>
        <strain evidence="2">S191</strain>
    </source>
</reference>
<accession>A0A8H7ZPT1</accession>
<protein>
    <submittedName>
        <fullName evidence="2">Uncharacterized protein</fullName>
    </submittedName>
</protein>
<comment type="caution">
    <text evidence="2">The sequence shown here is derived from an EMBL/GenBank/DDBJ whole genome shotgun (WGS) entry which is preliminary data.</text>
</comment>
<organism evidence="2 3">
    <name type="scientific">Olpidium bornovanus</name>
    <dbReference type="NCBI Taxonomy" id="278681"/>
    <lineage>
        <taxon>Eukaryota</taxon>
        <taxon>Fungi</taxon>
        <taxon>Fungi incertae sedis</taxon>
        <taxon>Olpidiomycota</taxon>
        <taxon>Olpidiomycotina</taxon>
        <taxon>Olpidiomycetes</taxon>
        <taxon>Olpidiales</taxon>
        <taxon>Olpidiaceae</taxon>
        <taxon>Olpidium</taxon>
    </lineage>
</organism>
<gene>
    <name evidence="2" type="ORF">BJ554DRAFT_3239</name>
</gene>
<evidence type="ECO:0000313" key="3">
    <source>
        <dbReference type="Proteomes" id="UP000673691"/>
    </source>
</evidence>
<dbReference type="AlphaFoldDB" id="A0A8H7ZPT1"/>
<dbReference type="EMBL" id="JAEFCI010010990">
    <property type="protein sequence ID" value="KAG5456888.1"/>
    <property type="molecule type" value="Genomic_DNA"/>
</dbReference>
<sequence length="268" mass="29203">PHRIRELQAVALIFPGYPGAVRIRRVGSGFALCCIKPKKSPARKNFAASFDALSKRWSRHSSAEKAAFMSRVQVSDRDAGARAVSDADWASWRFDLAAGQLSPSRLPRLGLTHRIPPADAKKPPHPSPHPATFTLIEEFFDAISAGDSDKVRSILTVDRSVTKEKLKGDYKYDPAVELDAYKFLGSLTGLQSAILLGADAIAKDIIDYTFQEGKGAPPHLSSPPPPPPRVAHAGVRAEIRHPVGRTSSKRAPEFGRIGKRSRGFGARR</sequence>
<dbReference type="Proteomes" id="UP000673691">
    <property type="component" value="Unassembled WGS sequence"/>
</dbReference>
<dbReference type="OrthoDB" id="194358at2759"/>
<evidence type="ECO:0000256" key="1">
    <source>
        <dbReference type="SAM" id="MobiDB-lite"/>
    </source>
</evidence>
<feature type="non-terminal residue" evidence="2">
    <location>
        <position position="1"/>
    </location>
</feature>